<dbReference type="InterPro" id="IPR000257">
    <property type="entry name" value="Uroporphyrinogen_deCOase"/>
</dbReference>
<dbReference type="Pfam" id="PF01208">
    <property type="entry name" value="URO-D"/>
    <property type="match status" value="1"/>
</dbReference>
<evidence type="ECO:0000259" key="1">
    <source>
        <dbReference type="Pfam" id="PF01208"/>
    </source>
</evidence>
<evidence type="ECO:0000313" key="3">
    <source>
        <dbReference type="Proteomes" id="UP000184447"/>
    </source>
</evidence>
<dbReference type="RefSeq" id="WP_073337857.1">
    <property type="nucleotide sequence ID" value="NZ_FQXM01000007.1"/>
</dbReference>
<dbReference type="STRING" id="1121316.SAMN02745207_01537"/>
<reference evidence="2 3" key="1">
    <citation type="submission" date="2016-11" db="EMBL/GenBank/DDBJ databases">
        <authorList>
            <person name="Jaros S."/>
            <person name="Januszkiewicz K."/>
            <person name="Wedrychowicz H."/>
        </authorList>
    </citation>
    <scope>NUCLEOTIDE SEQUENCE [LARGE SCALE GENOMIC DNA]</scope>
    <source>
        <strain evidence="2 3">DSM 8605</strain>
    </source>
</reference>
<keyword evidence="3" id="KW-1185">Reference proteome</keyword>
<dbReference type="EMBL" id="FQXM01000007">
    <property type="protein sequence ID" value="SHH57123.1"/>
    <property type="molecule type" value="Genomic_DNA"/>
</dbReference>
<feature type="domain" description="Uroporphyrinogen decarboxylase (URO-D)" evidence="1">
    <location>
        <begin position="165"/>
        <end position="341"/>
    </location>
</feature>
<organism evidence="2 3">
    <name type="scientific">Clostridium grantii DSM 8605</name>
    <dbReference type="NCBI Taxonomy" id="1121316"/>
    <lineage>
        <taxon>Bacteria</taxon>
        <taxon>Bacillati</taxon>
        <taxon>Bacillota</taxon>
        <taxon>Clostridia</taxon>
        <taxon>Eubacteriales</taxon>
        <taxon>Clostridiaceae</taxon>
        <taxon>Clostridium</taxon>
    </lineage>
</organism>
<accession>A0A1M5U375</accession>
<dbReference type="PANTHER" id="PTHR47099">
    <property type="entry name" value="METHYLCOBAMIDE:COM METHYLTRANSFERASE MTBA"/>
    <property type="match status" value="1"/>
</dbReference>
<protein>
    <submittedName>
        <fullName evidence="2">Uroporphyrinogen decarboxylase (URO-D)</fullName>
    </submittedName>
</protein>
<dbReference type="InterPro" id="IPR038071">
    <property type="entry name" value="UROD/MetE-like_sf"/>
</dbReference>
<dbReference type="Proteomes" id="UP000184447">
    <property type="component" value="Unassembled WGS sequence"/>
</dbReference>
<gene>
    <name evidence="2" type="ORF">SAMN02745207_01537</name>
</gene>
<dbReference type="AlphaFoldDB" id="A0A1M5U375"/>
<evidence type="ECO:0000313" key="2">
    <source>
        <dbReference type="EMBL" id="SHH57123.1"/>
    </source>
</evidence>
<dbReference type="GO" id="GO:0004853">
    <property type="term" value="F:uroporphyrinogen decarboxylase activity"/>
    <property type="evidence" value="ECO:0007669"/>
    <property type="project" value="InterPro"/>
</dbReference>
<proteinExistence type="predicted"/>
<dbReference type="SUPFAM" id="SSF51726">
    <property type="entry name" value="UROD/MetE-like"/>
    <property type="match status" value="1"/>
</dbReference>
<name>A0A1M5U375_9CLOT</name>
<dbReference type="OrthoDB" id="9813603at2"/>
<dbReference type="InterPro" id="IPR052024">
    <property type="entry name" value="Methanogen_methyltrans"/>
</dbReference>
<dbReference type="PANTHER" id="PTHR47099:SF1">
    <property type="entry name" value="METHYLCOBAMIDE:COM METHYLTRANSFERASE MTBA"/>
    <property type="match status" value="1"/>
</dbReference>
<dbReference type="GO" id="GO:0006779">
    <property type="term" value="P:porphyrin-containing compound biosynthetic process"/>
    <property type="evidence" value="ECO:0007669"/>
    <property type="project" value="InterPro"/>
</dbReference>
<sequence>MSYKDGWAALNLEMTDRVPRTEYSASEHWDLVKKVTGISVDTNSTKEERIKASSAFRKVWNYDFNWSVLFHTQIFDGFKTDMGHAEYATGGEDYSNQVSCPFNSPEEVLKFDFYEKYGKKDRSELVKQLNDHYKANCEKNPDGINMTGIYSTAVSGLLEVFGWDMMLMAMGTDMDSFGQVMNRYGKWIMQYFEALAECDSKVIMVHDDIVWTSGPFVHPSWYREYIFPNYKKFFAPLLEAGKKIIYTSDGNYNEFIDDVANCGVHGFVMEPTTDMKYIAEKYGKTHSFIGNADTKILLSGTKEEIYNEVKRCMDIGKKYPGFFMAVGNHIPSNTPIENALYYNEVYEKLSKR</sequence>
<dbReference type="Gene3D" id="3.20.20.210">
    <property type="match status" value="1"/>
</dbReference>